<keyword evidence="2" id="KW-0378">Hydrolase</keyword>
<dbReference type="InterPro" id="IPR000073">
    <property type="entry name" value="AB_hydrolase_1"/>
</dbReference>
<organism evidence="2 3">
    <name type="scientific">Kribbella capetownensis</name>
    <dbReference type="NCBI Taxonomy" id="1572659"/>
    <lineage>
        <taxon>Bacteria</taxon>
        <taxon>Bacillati</taxon>
        <taxon>Actinomycetota</taxon>
        <taxon>Actinomycetes</taxon>
        <taxon>Propionibacteriales</taxon>
        <taxon>Kribbellaceae</taxon>
        <taxon>Kribbella</taxon>
    </lineage>
</organism>
<name>A0A4R0JLB5_9ACTN</name>
<dbReference type="PANTHER" id="PTHR43798">
    <property type="entry name" value="MONOACYLGLYCEROL LIPASE"/>
    <property type="match status" value="1"/>
</dbReference>
<dbReference type="EMBL" id="SJKD01000005">
    <property type="protein sequence ID" value="TCC47429.1"/>
    <property type="molecule type" value="Genomic_DNA"/>
</dbReference>
<keyword evidence="3" id="KW-1185">Reference proteome</keyword>
<dbReference type="OrthoDB" id="8871309at2"/>
<dbReference type="SUPFAM" id="SSF53474">
    <property type="entry name" value="alpha/beta-Hydrolases"/>
    <property type="match status" value="1"/>
</dbReference>
<proteinExistence type="predicted"/>
<accession>A0A4R0JLB5</accession>
<dbReference type="Gene3D" id="3.40.50.1820">
    <property type="entry name" value="alpha/beta hydrolase"/>
    <property type="match status" value="1"/>
</dbReference>
<feature type="domain" description="AB hydrolase-1" evidence="1">
    <location>
        <begin position="57"/>
        <end position="155"/>
    </location>
</feature>
<gene>
    <name evidence="2" type="ORF">E0H75_21835</name>
</gene>
<protein>
    <submittedName>
        <fullName evidence="2">Alpha/beta hydrolase</fullName>
    </submittedName>
</protein>
<dbReference type="Proteomes" id="UP000293342">
    <property type="component" value="Unassembled WGS sequence"/>
</dbReference>
<dbReference type="RefSeq" id="WP_131515499.1">
    <property type="nucleotide sequence ID" value="NZ_SJKD01000005.1"/>
</dbReference>
<dbReference type="GO" id="GO:0016787">
    <property type="term" value="F:hydrolase activity"/>
    <property type="evidence" value="ECO:0007669"/>
    <property type="project" value="UniProtKB-KW"/>
</dbReference>
<comment type="caution">
    <text evidence="2">The sequence shown here is derived from an EMBL/GenBank/DDBJ whole genome shotgun (WGS) entry which is preliminary data.</text>
</comment>
<reference evidence="2 3" key="1">
    <citation type="submission" date="2019-02" db="EMBL/GenBank/DDBJ databases">
        <title>Kribbella capetownensis sp. nov. and Kribbella speibonae sp. nov., isolated from soil.</title>
        <authorList>
            <person name="Curtis S.M."/>
            <person name="Norton I."/>
            <person name="Everest G.J."/>
            <person name="Meyers P.R."/>
        </authorList>
    </citation>
    <scope>NUCLEOTIDE SEQUENCE [LARGE SCALE GENOMIC DNA]</scope>
    <source>
        <strain evidence="2 3">YM53</strain>
    </source>
</reference>
<evidence type="ECO:0000313" key="2">
    <source>
        <dbReference type="EMBL" id="TCC47429.1"/>
    </source>
</evidence>
<dbReference type="InterPro" id="IPR050266">
    <property type="entry name" value="AB_hydrolase_sf"/>
</dbReference>
<dbReference type="Pfam" id="PF00561">
    <property type="entry name" value="Abhydrolase_1"/>
    <property type="match status" value="1"/>
</dbReference>
<dbReference type="AlphaFoldDB" id="A0A4R0JLB5"/>
<evidence type="ECO:0000259" key="1">
    <source>
        <dbReference type="Pfam" id="PF00561"/>
    </source>
</evidence>
<dbReference type="InterPro" id="IPR029058">
    <property type="entry name" value="AB_hydrolase_fold"/>
</dbReference>
<sequence length="300" mass="32755">MPVHKTGRFVSDEGRAVFDAAYDEGLRALPEPVDVRDLATTFGQVRTYRFGKSPGTPLLLLHGRGGTTVMLQPNIAELAERRTVYALDMLGEAGRNNQTAPLRNAEDQATWLSEVLAGLGPERFHLAGISVGGWSGCNLAVRDPERLASLALFDPVQTFGRIRFAVVLRTIPTLIPFTAKRAVPSFLKYVDGQGGELPQSDPVAKVIDASLRYYRPGVPPPSFFTDEQLRGLSLPTLAVIAGRTVMHDPNRAVGRARRLVPNIEAELWPEATHAISGQCARKVNSRLLTFMDTVDAMTGR</sequence>
<evidence type="ECO:0000313" key="3">
    <source>
        <dbReference type="Proteomes" id="UP000293342"/>
    </source>
</evidence>